<gene>
    <name evidence="3" type="ORF">ACFO0U_06170</name>
</gene>
<keyword evidence="2" id="KW-0812">Transmembrane</keyword>
<feature type="transmembrane region" description="Helical" evidence="2">
    <location>
        <begin position="340"/>
        <end position="362"/>
    </location>
</feature>
<accession>A0ABV9CYK8</accession>
<keyword evidence="1" id="KW-0175">Coiled coil</keyword>
<keyword evidence="2" id="KW-1133">Transmembrane helix</keyword>
<name>A0ABV9CYK8_9GAMM</name>
<feature type="coiled-coil region" evidence="1">
    <location>
        <begin position="108"/>
        <end position="135"/>
    </location>
</feature>
<evidence type="ECO:0000313" key="4">
    <source>
        <dbReference type="Proteomes" id="UP001596030"/>
    </source>
</evidence>
<comment type="caution">
    <text evidence="3">The sequence shown here is derived from an EMBL/GenBank/DDBJ whole genome shotgun (WGS) entry which is preliminary data.</text>
</comment>
<evidence type="ECO:0000313" key="3">
    <source>
        <dbReference type="EMBL" id="MFC4538359.1"/>
    </source>
</evidence>
<organism evidence="3 4">
    <name type="scientific">Chromohalobacter sarecensis</name>
    <dbReference type="NCBI Taxonomy" id="245294"/>
    <lineage>
        <taxon>Bacteria</taxon>
        <taxon>Pseudomonadati</taxon>
        <taxon>Pseudomonadota</taxon>
        <taxon>Gammaproteobacteria</taxon>
        <taxon>Oceanospirillales</taxon>
        <taxon>Halomonadaceae</taxon>
        <taxon>Chromohalobacter</taxon>
    </lineage>
</organism>
<evidence type="ECO:0000256" key="2">
    <source>
        <dbReference type="SAM" id="Phobius"/>
    </source>
</evidence>
<dbReference type="EMBL" id="JBHSEU010000010">
    <property type="protein sequence ID" value="MFC4538359.1"/>
    <property type="molecule type" value="Genomic_DNA"/>
</dbReference>
<evidence type="ECO:0000256" key="1">
    <source>
        <dbReference type="SAM" id="Coils"/>
    </source>
</evidence>
<sequence length="368" mass="42133">MSNVIAQLAKTKPPKELLQHININDIYEKFHETFKRLDDFKDIRDKHEQRGFLGRLFNGKELKDAQLDAHELQAEFSKTLAQLMMISTMQSQQLVAQQNQLGQQQSDLKEKAESLANHTRKLEEHQNSISQQATELRQYVTNLLNVQGLTAEHGQQLIDIAEEVTATKDRLLEEFTARVQEIDAALVTQQESAQAEINRVHAELQERLAVSERHQLEKQQHAESQQAQRQEALASRLEHIKTTLEEATRADIATLRREVETQQRDFLSRQSSLSEAISQARQELQAQLDTDIAKTHETLSRQIDERTTQSDKAITLLRTELGKLHQQQNADAKTQRRRIYYLWAGMTLLAIAGGIGIAYPYLPLSHLA</sequence>
<reference evidence="4" key="1">
    <citation type="journal article" date="2019" name="Int. J. Syst. Evol. Microbiol.">
        <title>The Global Catalogue of Microorganisms (GCM) 10K type strain sequencing project: providing services to taxonomists for standard genome sequencing and annotation.</title>
        <authorList>
            <consortium name="The Broad Institute Genomics Platform"/>
            <consortium name="The Broad Institute Genome Sequencing Center for Infectious Disease"/>
            <person name="Wu L."/>
            <person name="Ma J."/>
        </authorList>
    </citation>
    <scope>NUCLEOTIDE SEQUENCE [LARGE SCALE GENOMIC DNA]</scope>
    <source>
        <strain evidence="4">CGMCC 1.12121</strain>
    </source>
</reference>
<dbReference type="RefSeq" id="WP_246967846.1">
    <property type="nucleotide sequence ID" value="NZ_JAKGAN010000001.1"/>
</dbReference>
<dbReference type="Proteomes" id="UP001596030">
    <property type="component" value="Unassembled WGS sequence"/>
</dbReference>
<keyword evidence="2" id="KW-0472">Membrane</keyword>
<keyword evidence="4" id="KW-1185">Reference proteome</keyword>
<evidence type="ECO:0008006" key="5">
    <source>
        <dbReference type="Google" id="ProtNLM"/>
    </source>
</evidence>
<proteinExistence type="predicted"/>
<protein>
    <recommendedName>
        <fullName evidence="5">Chromosome partition protein Smc</fullName>
    </recommendedName>
</protein>